<gene>
    <name evidence="1" type="primary">lptC</name>
    <name evidence="1" type="ORF">IFO69_20305</name>
</gene>
<comment type="caution">
    <text evidence="1">The sequence shown here is derived from an EMBL/GenBank/DDBJ whole genome shotgun (WGS) entry which is preliminary data.</text>
</comment>
<sequence length="183" mass="21001">MKRVAFIFLVIVMAASCRESVDLRQLENYDGPVRVTTAMEVFRSDSAVVRIKMTAPRQLVFSNNDMEFPEGILIHFYETDGVLSSTIRADRAYFDHRENLYRGEGDVRVHNIEKGNKLNSEELFWDERKGIIFTEKFVTVTKKNGTVIHGTGMEADESFNEYTFYKIVDSPIVIEEGPSNTEN</sequence>
<organism evidence="1 2">
    <name type="scientific">Echinicola arenosa</name>
    <dbReference type="NCBI Taxonomy" id="2774144"/>
    <lineage>
        <taxon>Bacteria</taxon>
        <taxon>Pseudomonadati</taxon>
        <taxon>Bacteroidota</taxon>
        <taxon>Cytophagia</taxon>
        <taxon>Cytophagales</taxon>
        <taxon>Cyclobacteriaceae</taxon>
        <taxon>Echinicola</taxon>
    </lineage>
</organism>
<keyword evidence="2" id="KW-1185">Reference proteome</keyword>
<reference evidence="1 2" key="1">
    <citation type="submission" date="2020-09" db="EMBL/GenBank/DDBJ databases">
        <title>Echinicola sp. CAU 1574 isolated from sand of Sido Beach.</title>
        <authorList>
            <person name="Kim W."/>
        </authorList>
    </citation>
    <scope>NUCLEOTIDE SEQUENCE [LARGE SCALE GENOMIC DNA]</scope>
    <source>
        <strain evidence="1 2">CAU 1574</strain>
    </source>
</reference>
<dbReference type="PROSITE" id="PS51257">
    <property type="entry name" value="PROKAR_LIPOPROTEIN"/>
    <property type="match status" value="1"/>
</dbReference>
<proteinExistence type="predicted"/>
<dbReference type="Pfam" id="PF06835">
    <property type="entry name" value="LptC"/>
    <property type="match status" value="1"/>
</dbReference>
<dbReference type="InterPro" id="IPR026265">
    <property type="entry name" value="LptC"/>
</dbReference>
<accession>A0ABR9AQQ4</accession>
<evidence type="ECO:0000313" key="1">
    <source>
        <dbReference type="EMBL" id="MBD8491108.1"/>
    </source>
</evidence>
<dbReference type="RefSeq" id="WP_192011982.1">
    <property type="nucleotide sequence ID" value="NZ_JACYTQ010000010.1"/>
</dbReference>
<protein>
    <submittedName>
        <fullName evidence="1">LPS export ABC transporter periplasmic protein LptC</fullName>
    </submittedName>
</protein>
<name>A0ABR9AQQ4_9BACT</name>
<dbReference type="Proteomes" id="UP000647133">
    <property type="component" value="Unassembled WGS sequence"/>
</dbReference>
<dbReference type="Gene3D" id="2.60.450.10">
    <property type="entry name" value="Lipopolysaccharide (LPS) transport protein A like domain"/>
    <property type="match status" value="1"/>
</dbReference>
<dbReference type="InterPro" id="IPR010664">
    <property type="entry name" value="LipoPS_assembly_LptC-rel"/>
</dbReference>
<dbReference type="EMBL" id="JACYTQ010000010">
    <property type="protein sequence ID" value="MBD8491108.1"/>
    <property type="molecule type" value="Genomic_DNA"/>
</dbReference>
<dbReference type="NCBIfam" id="TIGR04409">
    <property type="entry name" value="LptC_YrbK"/>
    <property type="match status" value="1"/>
</dbReference>
<evidence type="ECO:0000313" key="2">
    <source>
        <dbReference type="Proteomes" id="UP000647133"/>
    </source>
</evidence>